<comment type="caution">
    <text evidence="1">The sequence shown here is derived from an EMBL/GenBank/DDBJ whole genome shotgun (WGS) entry which is preliminary data.</text>
</comment>
<dbReference type="EMBL" id="BRYB01002371">
    <property type="protein sequence ID" value="GMI43888.1"/>
    <property type="molecule type" value="Genomic_DNA"/>
</dbReference>
<accession>A0ABQ6N9S9</accession>
<evidence type="ECO:0000313" key="2">
    <source>
        <dbReference type="Proteomes" id="UP001165060"/>
    </source>
</evidence>
<evidence type="ECO:0000313" key="1">
    <source>
        <dbReference type="EMBL" id="GMI43888.1"/>
    </source>
</evidence>
<protein>
    <recommendedName>
        <fullName evidence="3">tRNA-uridine aminocarboxypropyltransferase</fullName>
    </recommendedName>
</protein>
<dbReference type="SUPFAM" id="SSF54928">
    <property type="entry name" value="RNA-binding domain, RBD"/>
    <property type="match status" value="1"/>
</dbReference>
<sequence>MSCLACGTPLRSTCLCSQLSSAPKPSRSRTVWVGSVLPSHSAAFLSTELFPAMPVEPGGVTIRRNAWKGKGYALLVFERREDAEAAIEQGHPDFTVRAHQWQGGGGGEGALGVTLGASVHPPLPPPSLPPPLPGMPPLLAQLSPLPESSLRSRLLLLCAAPSPYTDWPSAERAAHLRGGRLAKKRLLAGALAAAYARGARRDVVRGEGRPMPKAAAAGLRAALMDTFSELEGARGGNKQKKTGRKGVSADGYLVLGRRAGDAPWRVELRHEPLWDACMGALRSVGVEPGERGERAGGGGGWACTSVAVTKNFRGSPHVDKRDSSYQYCACLGDFEGGGGELCVEEGGAGEEVHVVDTRGRVAKVDGRAVHWVRDWGGAGDRYSVVWFCVDEARGTQFERAVFRDWCGGEAPVVTR</sequence>
<dbReference type="Gene3D" id="3.60.130.30">
    <property type="match status" value="1"/>
</dbReference>
<gene>
    <name evidence="1" type="ORF">TeGR_g12984</name>
</gene>
<keyword evidence="2" id="KW-1185">Reference proteome</keyword>
<name>A0ABQ6N9S9_9STRA</name>
<organism evidence="1 2">
    <name type="scientific">Tetraparma gracilis</name>
    <dbReference type="NCBI Taxonomy" id="2962635"/>
    <lineage>
        <taxon>Eukaryota</taxon>
        <taxon>Sar</taxon>
        <taxon>Stramenopiles</taxon>
        <taxon>Ochrophyta</taxon>
        <taxon>Bolidophyceae</taxon>
        <taxon>Parmales</taxon>
        <taxon>Triparmaceae</taxon>
        <taxon>Tetraparma</taxon>
    </lineage>
</organism>
<proteinExistence type="predicted"/>
<dbReference type="InterPro" id="IPR035979">
    <property type="entry name" value="RBD_domain_sf"/>
</dbReference>
<evidence type="ECO:0008006" key="3">
    <source>
        <dbReference type="Google" id="ProtNLM"/>
    </source>
</evidence>
<dbReference type="Proteomes" id="UP001165060">
    <property type="component" value="Unassembled WGS sequence"/>
</dbReference>
<reference evidence="1 2" key="1">
    <citation type="journal article" date="2023" name="Commun. Biol.">
        <title>Genome analysis of Parmales, the sister group of diatoms, reveals the evolutionary specialization of diatoms from phago-mixotrophs to photoautotrophs.</title>
        <authorList>
            <person name="Ban H."/>
            <person name="Sato S."/>
            <person name="Yoshikawa S."/>
            <person name="Yamada K."/>
            <person name="Nakamura Y."/>
            <person name="Ichinomiya M."/>
            <person name="Sato N."/>
            <person name="Blanc-Mathieu R."/>
            <person name="Endo H."/>
            <person name="Kuwata A."/>
            <person name="Ogata H."/>
        </authorList>
    </citation>
    <scope>NUCLEOTIDE SEQUENCE [LARGE SCALE GENOMIC DNA]</scope>
</reference>